<keyword evidence="2" id="KW-0812">Transmembrane</keyword>
<proteinExistence type="predicted"/>
<evidence type="ECO:0000313" key="4">
    <source>
        <dbReference type="EMBL" id="AUX38923.1"/>
    </source>
</evidence>
<dbReference type="GO" id="GO:0004175">
    <property type="term" value="F:endopeptidase activity"/>
    <property type="evidence" value="ECO:0007669"/>
    <property type="project" value="UniProtKB-ARBA"/>
</dbReference>
<name>A0A2L0EI04_SORCE</name>
<sequence>MEETAPRDDARSSGPAGGRSSHLPAPRWPWGSWKQISWAFGLVALRMAIFGAVLYGILKPALDRGEERRTGSTPELVENVILTALSVVFVLVFLHGVARVSWRDLGFSRDRLGQNLALGVGVFAAGLLYIAFRLYTIDTSLGEAWQQVTGYSLRQRVLLVLVAVHVVFGEEVIFRGYLQPALRARFSPAVAIGVTSIVFAAYHADLSPMVFAGNVGWGVIWGITRERSRSTIPSSVAHFLNWSVLGWL</sequence>
<evidence type="ECO:0000256" key="1">
    <source>
        <dbReference type="SAM" id="MobiDB-lite"/>
    </source>
</evidence>
<keyword evidence="2" id="KW-1133">Transmembrane helix</keyword>
<reference evidence="4 5" key="1">
    <citation type="submission" date="2015-09" db="EMBL/GenBank/DDBJ databases">
        <title>Sorangium comparison.</title>
        <authorList>
            <person name="Zaburannyi N."/>
            <person name="Bunk B."/>
            <person name="Overmann J."/>
            <person name="Mueller R."/>
        </authorList>
    </citation>
    <scope>NUCLEOTIDE SEQUENCE [LARGE SCALE GENOMIC DNA]</scope>
    <source>
        <strain evidence="4 5">So ce26</strain>
    </source>
</reference>
<accession>A0A2L0EI04</accession>
<dbReference type="RefSeq" id="WP_159396556.1">
    <property type="nucleotide sequence ID" value="NZ_CP012673.1"/>
</dbReference>
<keyword evidence="2" id="KW-0472">Membrane</keyword>
<feature type="compositionally biased region" description="Basic and acidic residues" evidence="1">
    <location>
        <begin position="1"/>
        <end position="11"/>
    </location>
</feature>
<evidence type="ECO:0000259" key="3">
    <source>
        <dbReference type="Pfam" id="PF02517"/>
    </source>
</evidence>
<dbReference type="EMBL" id="CP012673">
    <property type="protein sequence ID" value="AUX38923.1"/>
    <property type="molecule type" value="Genomic_DNA"/>
</dbReference>
<feature type="compositionally biased region" description="Low complexity" evidence="1">
    <location>
        <begin position="12"/>
        <end position="21"/>
    </location>
</feature>
<feature type="transmembrane region" description="Helical" evidence="2">
    <location>
        <begin position="79"/>
        <end position="96"/>
    </location>
</feature>
<gene>
    <name evidence="4" type="ORF">SOCE26_003040</name>
</gene>
<feature type="transmembrane region" description="Helical" evidence="2">
    <location>
        <begin position="116"/>
        <end position="136"/>
    </location>
</feature>
<dbReference type="Pfam" id="PF02517">
    <property type="entry name" value="Rce1-like"/>
    <property type="match status" value="1"/>
</dbReference>
<dbReference type="Proteomes" id="UP000238348">
    <property type="component" value="Chromosome"/>
</dbReference>
<feature type="transmembrane region" description="Helical" evidence="2">
    <location>
        <begin position="157"/>
        <end position="178"/>
    </location>
</feature>
<organism evidence="4 5">
    <name type="scientific">Sorangium cellulosum</name>
    <name type="common">Polyangium cellulosum</name>
    <dbReference type="NCBI Taxonomy" id="56"/>
    <lineage>
        <taxon>Bacteria</taxon>
        <taxon>Pseudomonadati</taxon>
        <taxon>Myxococcota</taxon>
        <taxon>Polyangia</taxon>
        <taxon>Polyangiales</taxon>
        <taxon>Polyangiaceae</taxon>
        <taxon>Sorangium</taxon>
    </lineage>
</organism>
<dbReference type="AlphaFoldDB" id="A0A2L0EI04"/>
<feature type="transmembrane region" description="Helical" evidence="2">
    <location>
        <begin position="184"/>
        <end position="202"/>
    </location>
</feature>
<feature type="domain" description="CAAX prenyl protease 2/Lysostaphin resistance protein A-like" evidence="3">
    <location>
        <begin position="157"/>
        <end position="241"/>
    </location>
</feature>
<protein>
    <recommendedName>
        <fullName evidence="3">CAAX prenyl protease 2/Lysostaphin resistance protein A-like domain-containing protein</fullName>
    </recommendedName>
</protein>
<evidence type="ECO:0000313" key="5">
    <source>
        <dbReference type="Proteomes" id="UP000238348"/>
    </source>
</evidence>
<dbReference type="OrthoDB" id="5322702at2"/>
<evidence type="ECO:0000256" key="2">
    <source>
        <dbReference type="SAM" id="Phobius"/>
    </source>
</evidence>
<feature type="transmembrane region" description="Helical" evidence="2">
    <location>
        <begin position="36"/>
        <end position="58"/>
    </location>
</feature>
<feature type="region of interest" description="Disordered" evidence="1">
    <location>
        <begin position="1"/>
        <end position="23"/>
    </location>
</feature>
<dbReference type="InterPro" id="IPR003675">
    <property type="entry name" value="Rce1/LyrA-like_dom"/>
</dbReference>
<dbReference type="GO" id="GO:0080120">
    <property type="term" value="P:CAAX-box protein maturation"/>
    <property type="evidence" value="ECO:0007669"/>
    <property type="project" value="UniProtKB-ARBA"/>
</dbReference>